<keyword evidence="1" id="KW-0472">Membrane</keyword>
<keyword evidence="1" id="KW-1133">Transmembrane helix</keyword>
<reference evidence="2 3" key="1">
    <citation type="journal article" date="2020" name="IScience">
        <title>Genome Sequencing of the Endangered Kingdonia uniflora (Circaeasteraceae, Ranunculales) Reveals Potential Mechanisms of Evolutionary Specialization.</title>
        <authorList>
            <person name="Sun Y."/>
            <person name="Deng T."/>
            <person name="Zhang A."/>
            <person name="Moore M.J."/>
            <person name="Landis J.B."/>
            <person name="Lin N."/>
            <person name="Zhang H."/>
            <person name="Zhang X."/>
            <person name="Huang J."/>
            <person name="Zhang X."/>
            <person name="Sun H."/>
            <person name="Wang H."/>
        </authorList>
    </citation>
    <scope>NUCLEOTIDE SEQUENCE [LARGE SCALE GENOMIC DNA]</scope>
    <source>
        <strain evidence="2">TB1705</strain>
        <tissue evidence="2">Leaf</tissue>
    </source>
</reference>
<name>A0A7J7LI28_9MAGN</name>
<protein>
    <submittedName>
        <fullName evidence="2">Uncharacterized protein</fullName>
    </submittedName>
</protein>
<evidence type="ECO:0000313" key="3">
    <source>
        <dbReference type="Proteomes" id="UP000541444"/>
    </source>
</evidence>
<keyword evidence="3" id="KW-1185">Reference proteome</keyword>
<dbReference type="AlphaFoldDB" id="A0A7J7LI28"/>
<comment type="caution">
    <text evidence="2">The sequence shown here is derived from an EMBL/GenBank/DDBJ whole genome shotgun (WGS) entry which is preliminary data.</text>
</comment>
<dbReference type="OrthoDB" id="1713305at2759"/>
<evidence type="ECO:0000256" key="1">
    <source>
        <dbReference type="SAM" id="Phobius"/>
    </source>
</evidence>
<proteinExistence type="predicted"/>
<evidence type="ECO:0000313" key="2">
    <source>
        <dbReference type="EMBL" id="KAF6142208.1"/>
    </source>
</evidence>
<dbReference type="Proteomes" id="UP000541444">
    <property type="component" value="Unassembled WGS sequence"/>
</dbReference>
<gene>
    <name evidence="2" type="ORF">GIB67_037126</name>
</gene>
<sequence length="86" mass="9459">MMIDNDLTSSGPGAIVDVLPMQKESNQDGGGYASEDGRMNCGYSSFREKRASMEDFYDAKMSKIDSQTVSILGYLMVMVVLVLQSF</sequence>
<accession>A0A7J7LI28</accession>
<feature type="transmembrane region" description="Helical" evidence="1">
    <location>
        <begin position="68"/>
        <end position="85"/>
    </location>
</feature>
<organism evidence="2 3">
    <name type="scientific">Kingdonia uniflora</name>
    <dbReference type="NCBI Taxonomy" id="39325"/>
    <lineage>
        <taxon>Eukaryota</taxon>
        <taxon>Viridiplantae</taxon>
        <taxon>Streptophyta</taxon>
        <taxon>Embryophyta</taxon>
        <taxon>Tracheophyta</taxon>
        <taxon>Spermatophyta</taxon>
        <taxon>Magnoliopsida</taxon>
        <taxon>Ranunculales</taxon>
        <taxon>Circaeasteraceae</taxon>
        <taxon>Kingdonia</taxon>
    </lineage>
</organism>
<dbReference type="EMBL" id="JACGCM010002279">
    <property type="protein sequence ID" value="KAF6142208.1"/>
    <property type="molecule type" value="Genomic_DNA"/>
</dbReference>
<keyword evidence="1" id="KW-0812">Transmembrane</keyword>